<proteinExistence type="predicted"/>
<reference evidence="3" key="1">
    <citation type="submission" date="2023-08" db="EMBL/GenBank/DDBJ databases">
        <title>Rhodospirillaceae gen. nov., a novel taxon isolated from the Yangtze River Yuezi River estuary sludge.</title>
        <authorList>
            <person name="Ruan L."/>
        </authorList>
    </citation>
    <scope>NUCLEOTIDE SEQUENCE [LARGE SCALE GENOMIC DNA]</scope>
    <source>
        <strain evidence="3">R-7</strain>
    </source>
</reference>
<comment type="caution">
    <text evidence="2">The sequence shown here is derived from an EMBL/GenBank/DDBJ whole genome shotgun (WGS) entry which is preliminary data.</text>
</comment>
<sequence length="97" mass="9801">MRVVSGLAVLVTLAVLTQPALAVCIIRGGATTCTRDAPYPKYPNATQKLDPDPPAADPNAQTAVLVPTASSANAWVVSPQSANANAVVLVCGSNANC</sequence>
<dbReference type="RefSeq" id="WP_379955333.1">
    <property type="nucleotide sequence ID" value="NZ_JAUYVI010000003.1"/>
</dbReference>
<keyword evidence="1" id="KW-0732">Signal</keyword>
<evidence type="ECO:0000313" key="3">
    <source>
        <dbReference type="Proteomes" id="UP001230156"/>
    </source>
</evidence>
<feature type="signal peptide" evidence="1">
    <location>
        <begin position="1"/>
        <end position="22"/>
    </location>
</feature>
<gene>
    <name evidence="2" type="ORF">Q8A70_09440</name>
</gene>
<keyword evidence="3" id="KW-1185">Reference proteome</keyword>
<evidence type="ECO:0000313" key="2">
    <source>
        <dbReference type="EMBL" id="MDQ7247890.1"/>
    </source>
</evidence>
<feature type="chain" id="PRO_5046589034" evidence="1">
    <location>
        <begin position="23"/>
        <end position="97"/>
    </location>
</feature>
<dbReference type="Proteomes" id="UP001230156">
    <property type="component" value="Unassembled WGS sequence"/>
</dbReference>
<organism evidence="2 3">
    <name type="scientific">Dongia sedimenti</name>
    <dbReference type="NCBI Taxonomy" id="3064282"/>
    <lineage>
        <taxon>Bacteria</taxon>
        <taxon>Pseudomonadati</taxon>
        <taxon>Pseudomonadota</taxon>
        <taxon>Alphaproteobacteria</taxon>
        <taxon>Rhodospirillales</taxon>
        <taxon>Dongiaceae</taxon>
        <taxon>Dongia</taxon>
    </lineage>
</organism>
<accession>A0ABU0YL86</accession>
<evidence type="ECO:0000256" key="1">
    <source>
        <dbReference type="SAM" id="SignalP"/>
    </source>
</evidence>
<protein>
    <submittedName>
        <fullName evidence="2">Uncharacterized protein</fullName>
    </submittedName>
</protein>
<name>A0ABU0YL86_9PROT</name>
<dbReference type="EMBL" id="JAUYVI010000003">
    <property type="protein sequence ID" value="MDQ7247890.1"/>
    <property type="molecule type" value="Genomic_DNA"/>
</dbReference>